<evidence type="ECO:0000313" key="11">
    <source>
        <dbReference type="Proteomes" id="UP000386847"/>
    </source>
</evidence>
<dbReference type="Pfam" id="PF01288">
    <property type="entry name" value="HPPK"/>
    <property type="match status" value="1"/>
</dbReference>
<accession>A0A5Q2FC13</accession>
<dbReference type="SUPFAM" id="SSF55083">
    <property type="entry name" value="6-hydroxymethyl-7,8-dihydropterin pyrophosphokinase, HPPK"/>
    <property type="match status" value="1"/>
</dbReference>
<dbReference type="GO" id="GO:0016301">
    <property type="term" value="F:kinase activity"/>
    <property type="evidence" value="ECO:0007669"/>
    <property type="project" value="UniProtKB-KW"/>
</dbReference>
<dbReference type="UniPathway" id="UPA00077">
    <property type="reaction ID" value="UER00155"/>
</dbReference>
<sequence length="182" mass="19376">MSPTPFGINADTLSLRPLRTVVFSIGSNLGDRMEYLERAVNLLRATPELEVVAVSPVYETAAVGGPAGNPDFLNAVVIAETTQSAEAMLARIGAIEEGAERTRDVRWGPRTLDVDIIVYGDSIIDEPQLTVPHPRAHERAFVLAPWADIDPGASIPGRGPIVALLAGLDTGGIRRVEECIAA</sequence>
<dbReference type="Proteomes" id="UP000386847">
    <property type="component" value="Chromosome"/>
</dbReference>
<protein>
    <recommendedName>
        <fullName evidence="3">2-amino-4-hydroxy-6-hydroxymethyldihydropteridine diphosphokinase</fullName>
        <ecNumber evidence="3">2.7.6.3</ecNumber>
    </recommendedName>
</protein>
<dbReference type="PROSITE" id="PS00794">
    <property type="entry name" value="HPPK"/>
    <property type="match status" value="1"/>
</dbReference>
<reference evidence="10 11" key="1">
    <citation type="submission" date="2019-10" db="EMBL/GenBank/DDBJ databases">
        <title>Genomic analysis of Raineyella sp. CBA3103.</title>
        <authorList>
            <person name="Roh S.W."/>
        </authorList>
    </citation>
    <scope>NUCLEOTIDE SEQUENCE [LARGE SCALE GENOMIC DNA]</scope>
    <source>
        <strain evidence="10 11">CBA3103</strain>
    </source>
</reference>
<evidence type="ECO:0000256" key="5">
    <source>
        <dbReference type="ARBA" id="ARBA00022741"/>
    </source>
</evidence>
<feature type="domain" description="7,8-dihydro-6-hydroxymethylpterin-pyrophosphokinase" evidence="9">
    <location>
        <begin position="106"/>
        <end position="117"/>
    </location>
</feature>
<evidence type="ECO:0000256" key="4">
    <source>
        <dbReference type="ARBA" id="ARBA00022679"/>
    </source>
</evidence>
<keyword evidence="4 10" id="KW-0808">Transferase</keyword>
<dbReference type="NCBIfam" id="TIGR01498">
    <property type="entry name" value="folK"/>
    <property type="match status" value="1"/>
</dbReference>
<keyword evidence="11" id="KW-1185">Reference proteome</keyword>
<comment type="pathway">
    <text evidence="2">Cofactor biosynthesis; tetrahydrofolate biosynthesis; 2-amino-4-hydroxy-6-hydroxymethyl-7,8-dihydropteridine diphosphate from 7,8-dihydroneopterin triphosphate: step 4/4.</text>
</comment>
<evidence type="ECO:0000256" key="6">
    <source>
        <dbReference type="ARBA" id="ARBA00022777"/>
    </source>
</evidence>
<dbReference type="KEGG" id="rain:Rai3103_09865"/>
<keyword evidence="6 10" id="KW-0418">Kinase</keyword>
<name>A0A5Q2FC13_9ACTN</name>
<dbReference type="CDD" id="cd00483">
    <property type="entry name" value="HPPK"/>
    <property type="match status" value="1"/>
</dbReference>
<evidence type="ECO:0000259" key="9">
    <source>
        <dbReference type="PROSITE" id="PS00794"/>
    </source>
</evidence>
<dbReference type="GO" id="GO:0046654">
    <property type="term" value="P:tetrahydrofolate biosynthetic process"/>
    <property type="evidence" value="ECO:0007669"/>
    <property type="project" value="UniProtKB-UniPathway"/>
</dbReference>
<dbReference type="GO" id="GO:0003848">
    <property type="term" value="F:2-amino-4-hydroxy-6-hydroxymethyldihydropteridine diphosphokinase activity"/>
    <property type="evidence" value="ECO:0007669"/>
    <property type="project" value="UniProtKB-EC"/>
</dbReference>
<evidence type="ECO:0000256" key="7">
    <source>
        <dbReference type="ARBA" id="ARBA00022840"/>
    </source>
</evidence>
<evidence type="ECO:0000256" key="8">
    <source>
        <dbReference type="ARBA" id="ARBA00022909"/>
    </source>
</evidence>
<dbReference type="Gene3D" id="3.30.70.560">
    <property type="entry name" value="7,8-Dihydro-6-hydroxymethylpterin-pyrophosphokinase HPPK"/>
    <property type="match status" value="1"/>
</dbReference>
<evidence type="ECO:0000256" key="3">
    <source>
        <dbReference type="ARBA" id="ARBA00013253"/>
    </source>
</evidence>
<organism evidence="10 11">
    <name type="scientific">Raineyella fluvialis</name>
    <dbReference type="NCBI Taxonomy" id="2662261"/>
    <lineage>
        <taxon>Bacteria</taxon>
        <taxon>Bacillati</taxon>
        <taxon>Actinomycetota</taxon>
        <taxon>Actinomycetes</taxon>
        <taxon>Propionibacteriales</taxon>
        <taxon>Propionibacteriaceae</taxon>
        <taxon>Raineyella</taxon>
    </lineage>
</organism>
<dbReference type="PANTHER" id="PTHR43071">
    <property type="entry name" value="2-AMINO-4-HYDROXY-6-HYDROXYMETHYLDIHYDROPTERIDINE PYROPHOSPHOKINASE"/>
    <property type="match status" value="1"/>
</dbReference>
<evidence type="ECO:0000256" key="2">
    <source>
        <dbReference type="ARBA" id="ARBA00005051"/>
    </source>
</evidence>
<dbReference type="EMBL" id="CP045725">
    <property type="protein sequence ID" value="QGF23931.1"/>
    <property type="molecule type" value="Genomic_DNA"/>
</dbReference>
<keyword evidence="7" id="KW-0067">ATP-binding</keyword>
<proteinExistence type="predicted"/>
<gene>
    <name evidence="10" type="primary">folK</name>
    <name evidence="10" type="ORF">Rai3103_09865</name>
</gene>
<keyword evidence="5" id="KW-0547">Nucleotide-binding</keyword>
<dbReference type="InterPro" id="IPR035907">
    <property type="entry name" value="Hppk_sf"/>
</dbReference>
<keyword evidence="8" id="KW-0289">Folate biosynthesis</keyword>
<dbReference type="AlphaFoldDB" id="A0A5Q2FC13"/>
<dbReference type="InterPro" id="IPR000550">
    <property type="entry name" value="Hppk"/>
</dbReference>
<dbReference type="GO" id="GO:0005524">
    <property type="term" value="F:ATP binding"/>
    <property type="evidence" value="ECO:0007669"/>
    <property type="project" value="UniProtKB-KW"/>
</dbReference>
<evidence type="ECO:0000313" key="10">
    <source>
        <dbReference type="EMBL" id="QGF23931.1"/>
    </source>
</evidence>
<dbReference type="EC" id="2.7.6.3" evidence="3"/>
<dbReference type="PANTHER" id="PTHR43071:SF1">
    <property type="entry name" value="2-AMINO-4-HYDROXY-6-HYDROXYMETHYLDIHYDROPTERIDINE PYROPHOSPHOKINASE"/>
    <property type="match status" value="1"/>
</dbReference>
<evidence type="ECO:0000256" key="1">
    <source>
        <dbReference type="ARBA" id="ARBA00000198"/>
    </source>
</evidence>
<dbReference type="RefSeq" id="WP_153572461.1">
    <property type="nucleotide sequence ID" value="NZ_CP045725.1"/>
</dbReference>
<comment type="catalytic activity">
    <reaction evidence="1">
        <text>6-hydroxymethyl-7,8-dihydropterin + ATP = (7,8-dihydropterin-6-yl)methyl diphosphate + AMP + H(+)</text>
        <dbReference type="Rhea" id="RHEA:11412"/>
        <dbReference type="ChEBI" id="CHEBI:15378"/>
        <dbReference type="ChEBI" id="CHEBI:30616"/>
        <dbReference type="ChEBI" id="CHEBI:44841"/>
        <dbReference type="ChEBI" id="CHEBI:72950"/>
        <dbReference type="ChEBI" id="CHEBI:456215"/>
        <dbReference type="EC" id="2.7.6.3"/>
    </reaction>
</comment>
<dbReference type="GO" id="GO:0046656">
    <property type="term" value="P:folic acid biosynthetic process"/>
    <property type="evidence" value="ECO:0007669"/>
    <property type="project" value="UniProtKB-KW"/>
</dbReference>